<organism evidence="1 2">
    <name type="scientific">Endocarpon pusillum (strain Z07020 / HMAS-L-300199)</name>
    <name type="common">Lichen-forming fungus</name>
    <dbReference type="NCBI Taxonomy" id="1263415"/>
    <lineage>
        <taxon>Eukaryota</taxon>
        <taxon>Fungi</taxon>
        <taxon>Dikarya</taxon>
        <taxon>Ascomycota</taxon>
        <taxon>Pezizomycotina</taxon>
        <taxon>Eurotiomycetes</taxon>
        <taxon>Chaetothyriomycetidae</taxon>
        <taxon>Verrucariales</taxon>
        <taxon>Verrucariaceae</taxon>
        <taxon>Endocarpon</taxon>
    </lineage>
</organism>
<dbReference type="RefSeq" id="XP_007787108.1">
    <property type="nucleotide sequence ID" value="XM_007788918.1"/>
</dbReference>
<evidence type="ECO:0000313" key="1">
    <source>
        <dbReference type="EMBL" id="ERF75558.1"/>
    </source>
</evidence>
<name>U1GT17_ENDPU</name>
<gene>
    <name evidence="1" type="ORF">EPUS_08970</name>
</gene>
<dbReference type="EMBL" id="KE720806">
    <property type="protein sequence ID" value="ERF75558.1"/>
    <property type="molecule type" value="Genomic_DNA"/>
</dbReference>
<proteinExistence type="predicted"/>
<protein>
    <submittedName>
        <fullName evidence="1">Uncharacterized protein</fullName>
    </submittedName>
</protein>
<evidence type="ECO:0000313" key="2">
    <source>
        <dbReference type="Proteomes" id="UP000019373"/>
    </source>
</evidence>
<keyword evidence="2" id="KW-1185">Reference proteome</keyword>
<dbReference type="HOGENOM" id="CLU_826471_0_0_1"/>
<dbReference type="GeneID" id="19243810"/>
<reference evidence="2" key="1">
    <citation type="journal article" date="2014" name="BMC Genomics">
        <title>Genome characteristics reveal the impact of lichenization on lichen-forming fungus Endocarpon pusillum Hedwig (Verrucariales, Ascomycota).</title>
        <authorList>
            <person name="Wang Y.-Y."/>
            <person name="Liu B."/>
            <person name="Zhang X.-Y."/>
            <person name="Zhou Q.-M."/>
            <person name="Zhang T."/>
            <person name="Li H."/>
            <person name="Yu Y.-F."/>
            <person name="Zhang X.-L."/>
            <person name="Hao X.-Y."/>
            <person name="Wang M."/>
            <person name="Wang L."/>
            <person name="Wei J.-C."/>
        </authorList>
    </citation>
    <scope>NUCLEOTIDE SEQUENCE [LARGE SCALE GENOMIC DNA]</scope>
    <source>
        <strain evidence="2">Z07020 / HMAS-L-300199</strain>
    </source>
</reference>
<sequence>MEDETSSIFCLADSSSITSWQSKASVSPADLDISFQFDAEILSSRIYSVAYRSHLRQVIASEKHGDTTPVTAARDSSRAKGAHTDIDLLSLDRRADLEHRTSYRSAGRKYYEQDGDGDRVIPKEILCYLKVILDGKLLSERTSFEKLDWQDDASYGTVNNAAQNCLNASPETINKNVWRTDGVCKLFRKDQECSSKALEIEDQWSEVLHLIIAEFTYAAVDRPGIEKKRRKFIPQKDLYAIMSQSVIEHLINNDESLTNTEHVGHVDSPVMNKKKFIHDVASSHKHLLALCVHEDLPLICLWQMLYLRPKPVQFPLGTSDKPPAAEKIKFENLIFK</sequence>
<accession>U1GT17</accession>
<dbReference type="AlphaFoldDB" id="U1GT17"/>
<dbReference type="Proteomes" id="UP000019373">
    <property type="component" value="Unassembled WGS sequence"/>
</dbReference>